<accession>A0A411BPI9</accession>
<name>A0A411BPI9_9CAUD</name>
<feature type="compositionally biased region" description="Basic residues" evidence="1">
    <location>
        <begin position="59"/>
        <end position="69"/>
    </location>
</feature>
<dbReference type="KEGG" id="vg:65118696"/>
<reference evidence="2 3" key="1">
    <citation type="submission" date="2018-12" db="EMBL/GenBank/DDBJ databases">
        <authorList>
            <person name="Broussard A.C."/>
            <person name="Carter S.T."/>
            <person name="Coggin J.S."/>
            <person name="Cramer N.A."/>
            <person name="Crawford A.P."/>
            <person name="Crespo I.A."/>
            <person name="DeBellas B.V."/>
            <person name="Dodd E.C."/>
            <person name="Ellis C.M."/>
            <person name="Ellison A.M."/>
            <person name="Hidalgo M.O."/>
            <person name="Janoski J.R."/>
            <person name="Kim I."/>
            <person name="Kovats T.A."/>
            <person name="Lerdritsomboon C."/>
            <person name="Lynam C.H."/>
            <person name="McKenna C.M."/>
            <person name="Meyer C.M."/>
            <person name="Nickerson B.H."/>
            <person name="Oberle N.R."/>
            <person name="Olenick B.R."/>
            <person name="Pitts Q.F."/>
            <person name="Raeesian S.A."/>
            <person name="Raney S.B."/>
            <person name="Reyes P.J."/>
            <person name="Rivera G.J."/>
            <person name="Simon A.M."/>
            <person name="Smith R.M."/>
            <person name="Tran C.A."/>
            <person name="Truban R.G."/>
            <person name="Van V."/>
            <person name="Voshell S.M."/>
            <person name="Walker C.L."/>
            <person name="Walter M.E."/>
            <person name="Whalley N.M."/>
            <person name="Garlena R.A."/>
            <person name="Russell D.A."/>
            <person name="Pope W.H."/>
            <person name="Jacobs-Sera D."/>
            <person name="Hatfull G.F."/>
        </authorList>
    </citation>
    <scope>NUCLEOTIDE SEQUENCE [LARGE SCALE GENOMIC DNA]</scope>
</reference>
<feature type="compositionally biased region" description="Basic and acidic residues" evidence="1">
    <location>
        <begin position="31"/>
        <end position="58"/>
    </location>
</feature>
<feature type="region of interest" description="Disordered" evidence="1">
    <location>
        <begin position="31"/>
        <end position="69"/>
    </location>
</feature>
<dbReference type="Proteomes" id="UP000290122">
    <property type="component" value="Segment"/>
</dbReference>
<proteinExistence type="predicted"/>
<dbReference type="RefSeq" id="YP_010101004.1">
    <property type="nucleotide sequence ID" value="NC_055786.1"/>
</dbReference>
<organism evidence="2 3">
    <name type="scientific">Mycobacterium phage CicholasNage</name>
    <dbReference type="NCBI Taxonomy" id="2500799"/>
    <lineage>
        <taxon>Viruses</taxon>
        <taxon>Duplodnaviria</taxon>
        <taxon>Heunggongvirae</taxon>
        <taxon>Uroviricota</taxon>
        <taxon>Caudoviricetes</taxon>
        <taxon>Vilmaviridae</taxon>
        <taxon>Lclasvirinae</taxon>
        <taxon>Bronvirus</taxon>
        <taxon>Bronvirus cicholasnage</taxon>
    </lineage>
</organism>
<evidence type="ECO:0000256" key="1">
    <source>
        <dbReference type="SAM" id="MobiDB-lite"/>
    </source>
</evidence>
<evidence type="ECO:0000313" key="2">
    <source>
        <dbReference type="EMBL" id="QAY03523.1"/>
    </source>
</evidence>
<sequence length="69" mass="7912">MQSDKCAKCGKPILYLAGAQAWLHGDNYRGLSEESHDHLGEPKTLTDLKNHPTSYERFKRAKERRKNQG</sequence>
<gene>
    <name evidence="2" type="primary">113</name>
    <name evidence="2" type="ORF">SEA_CICHOLASNAGE_113</name>
</gene>
<dbReference type="GeneID" id="65118696"/>
<protein>
    <submittedName>
        <fullName evidence="2">Uncharacterized protein</fullName>
    </submittedName>
</protein>
<keyword evidence="3" id="KW-1185">Reference proteome</keyword>
<dbReference type="EMBL" id="MK310144">
    <property type="protein sequence ID" value="QAY03523.1"/>
    <property type="molecule type" value="Genomic_DNA"/>
</dbReference>
<evidence type="ECO:0000313" key="3">
    <source>
        <dbReference type="Proteomes" id="UP000290122"/>
    </source>
</evidence>